<dbReference type="PANTHER" id="PTHR20854">
    <property type="entry name" value="INOSITOL MONOPHOSPHATASE"/>
    <property type="match status" value="1"/>
</dbReference>
<reference evidence="11" key="1">
    <citation type="submission" date="2018-08" db="EMBL/GenBank/DDBJ databases">
        <authorList>
            <person name="Im W.T."/>
        </authorList>
    </citation>
    <scope>NUCLEOTIDE SEQUENCE [LARGE SCALE GENOMIC DNA]</scope>
    <source>
        <strain evidence="11">LA-28</strain>
    </source>
</reference>
<evidence type="ECO:0000256" key="8">
    <source>
        <dbReference type="ARBA" id="ARBA00022842"/>
    </source>
</evidence>
<evidence type="ECO:0000256" key="3">
    <source>
        <dbReference type="ARBA" id="ARBA00009759"/>
    </source>
</evidence>
<dbReference type="InterPro" id="IPR022337">
    <property type="entry name" value="Inositol_monophosphatase_SuhB"/>
</dbReference>
<feature type="binding site" evidence="9">
    <location>
        <position position="214"/>
    </location>
    <ligand>
        <name>Mg(2+)</name>
        <dbReference type="ChEBI" id="CHEBI:18420"/>
        <label>1</label>
        <note>catalytic</note>
    </ligand>
</feature>
<dbReference type="PANTHER" id="PTHR20854:SF4">
    <property type="entry name" value="INOSITOL-1-MONOPHOSPHATASE-RELATED"/>
    <property type="match status" value="1"/>
</dbReference>
<evidence type="ECO:0000256" key="5">
    <source>
        <dbReference type="ARBA" id="ARBA00019784"/>
    </source>
</evidence>
<dbReference type="PRINTS" id="PR01959">
    <property type="entry name" value="SBIMPHPHTASE"/>
</dbReference>
<dbReference type="InterPro" id="IPR000760">
    <property type="entry name" value="Inositol_monophosphatase-like"/>
</dbReference>
<evidence type="ECO:0000256" key="1">
    <source>
        <dbReference type="ARBA" id="ARBA00001033"/>
    </source>
</evidence>
<evidence type="ECO:0000256" key="2">
    <source>
        <dbReference type="ARBA" id="ARBA00001946"/>
    </source>
</evidence>
<dbReference type="EMBL" id="QURN01000006">
    <property type="protein sequence ID" value="RFC67857.1"/>
    <property type="molecule type" value="Genomic_DNA"/>
</dbReference>
<dbReference type="Gene3D" id="3.30.540.10">
    <property type="entry name" value="Fructose-1,6-Bisphosphatase, subunit A, domain 1"/>
    <property type="match status" value="1"/>
</dbReference>
<proteinExistence type="inferred from homology"/>
<keyword evidence="7" id="KW-0378">Hydrolase</keyword>
<feature type="binding site" evidence="9">
    <location>
        <position position="90"/>
    </location>
    <ligand>
        <name>Mg(2+)</name>
        <dbReference type="ChEBI" id="CHEBI:18420"/>
        <label>2</label>
    </ligand>
</feature>
<comment type="cofactor">
    <cofactor evidence="2 9">
        <name>Mg(2+)</name>
        <dbReference type="ChEBI" id="CHEBI:18420"/>
    </cofactor>
</comment>
<evidence type="ECO:0000313" key="11">
    <source>
        <dbReference type="Proteomes" id="UP000262379"/>
    </source>
</evidence>
<dbReference type="RefSeq" id="WP_116623692.1">
    <property type="nucleotide sequence ID" value="NZ_QURN01000006.1"/>
</dbReference>
<evidence type="ECO:0000256" key="9">
    <source>
        <dbReference type="PIRSR" id="PIRSR600760-2"/>
    </source>
</evidence>
<name>A0A371XF55_9HYPH</name>
<dbReference type="InterPro" id="IPR020583">
    <property type="entry name" value="Inositol_monoP_metal-BS"/>
</dbReference>
<dbReference type="FunFam" id="3.30.540.10:FF:000003">
    <property type="entry name" value="Inositol-1-monophosphatase"/>
    <property type="match status" value="1"/>
</dbReference>
<accession>A0A371XF55</accession>
<feature type="binding site" evidence="9">
    <location>
        <position position="72"/>
    </location>
    <ligand>
        <name>Mg(2+)</name>
        <dbReference type="ChEBI" id="CHEBI:18420"/>
        <label>1</label>
        <note>catalytic</note>
    </ligand>
</feature>
<dbReference type="Proteomes" id="UP000262379">
    <property type="component" value="Unassembled WGS sequence"/>
</dbReference>
<feature type="binding site" evidence="9">
    <location>
        <position position="91"/>
    </location>
    <ligand>
        <name>Mg(2+)</name>
        <dbReference type="ChEBI" id="CHEBI:18420"/>
        <label>1</label>
        <note>catalytic</note>
    </ligand>
</feature>
<gene>
    <name evidence="10" type="ORF">DY251_09750</name>
</gene>
<organism evidence="10 11">
    <name type="scientific">Mesorhizobium denitrificans</name>
    <dbReference type="NCBI Taxonomy" id="2294114"/>
    <lineage>
        <taxon>Bacteria</taxon>
        <taxon>Pseudomonadati</taxon>
        <taxon>Pseudomonadota</taxon>
        <taxon>Alphaproteobacteria</taxon>
        <taxon>Hyphomicrobiales</taxon>
        <taxon>Phyllobacteriaceae</taxon>
        <taxon>Mesorhizobium</taxon>
    </lineage>
</organism>
<keyword evidence="11" id="KW-1185">Reference proteome</keyword>
<dbReference type="CDD" id="cd01643">
    <property type="entry name" value="Bacterial_IMPase_like_2"/>
    <property type="match status" value="1"/>
</dbReference>
<dbReference type="PRINTS" id="PR00377">
    <property type="entry name" value="IMPHPHTASES"/>
</dbReference>
<dbReference type="SUPFAM" id="SSF56655">
    <property type="entry name" value="Carbohydrate phosphatase"/>
    <property type="match status" value="1"/>
</dbReference>
<comment type="similarity">
    <text evidence="3">Belongs to the inositol monophosphatase superfamily.</text>
</comment>
<dbReference type="PROSITE" id="PS00629">
    <property type="entry name" value="IMP_1"/>
    <property type="match status" value="1"/>
</dbReference>
<dbReference type="EC" id="3.1.3.25" evidence="4"/>
<evidence type="ECO:0000256" key="6">
    <source>
        <dbReference type="ARBA" id="ARBA00022723"/>
    </source>
</evidence>
<feature type="binding site" evidence="9">
    <location>
        <position position="88"/>
    </location>
    <ligand>
        <name>Mg(2+)</name>
        <dbReference type="ChEBI" id="CHEBI:18420"/>
        <label>1</label>
        <note>catalytic</note>
    </ligand>
</feature>
<dbReference type="AlphaFoldDB" id="A0A371XF55"/>
<keyword evidence="6 9" id="KW-0479">Metal-binding</keyword>
<evidence type="ECO:0000256" key="7">
    <source>
        <dbReference type="ARBA" id="ARBA00022801"/>
    </source>
</evidence>
<dbReference type="GO" id="GO:0046872">
    <property type="term" value="F:metal ion binding"/>
    <property type="evidence" value="ECO:0007669"/>
    <property type="project" value="UniProtKB-KW"/>
</dbReference>
<dbReference type="GO" id="GO:0007165">
    <property type="term" value="P:signal transduction"/>
    <property type="evidence" value="ECO:0007669"/>
    <property type="project" value="TreeGrafter"/>
</dbReference>
<dbReference type="GO" id="GO:0008934">
    <property type="term" value="F:inositol monophosphate 1-phosphatase activity"/>
    <property type="evidence" value="ECO:0007669"/>
    <property type="project" value="InterPro"/>
</dbReference>
<dbReference type="Pfam" id="PF00459">
    <property type="entry name" value="Inositol_P"/>
    <property type="match status" value="1"/>
</dbReference>
<protein>
    <recommendedName>
        <fullName evidence="5">Inositol-1-monophosphatase</fullName>
        <ecNumber evidence="4">3.1.3.25</ecNumber>
    </recommendedName>
</protein>
<comment type="catalytic activity">
    <reaction evidence="1">
        <text>a myo-inositol phosphate + H2O = myo-inositol + phosphate</text>
        <dbReference type="Rhea" id="RHEA:24056"/>
        <dbReference type="ChEBI" id="CHEBI:15377"/>
        <dbReference type="ChEBI" id="CHEBI:17268"/>
        <dbReference type="ChEBI" id="CHEBI:43474"/>
        <dbReference type="ChEBI" id="CHEBI:84139"/>
        <dbReference type="EC" id="3.1.3.25"/>
    </reaction>
</comment>
<keyword evidence="8 9" id="KW-0460">Magnesium</keyword>
<dbReference type="GO" id="GO:0006020">
    <property type="term" value="P:inositol metabolic process"/>
    <property type="evidence" value="ECO:0007669"/>
    <property type="project" value="TreeGrafter"/>
</dbReference>
<evidence type="ECO:0000256" key="4">
    <source>
        <dbReference type="ARBA" id="ARBA00013106"/>
    </source>
</evidence>
<sequence>MSDQDFNKRLEFAVDLAERAGQLGLKFFREIDKLTIESKGHQDLVSNGDREVELFVRAEIAKAYPEDGIVGEEHAPTVGTSGHVWIIDPIDGTANFVRGIPQWCVIIACMKDGKTHTGVVHEPVNKETFYAHKGGGAFLNARPIRVASVRSIGEGSIGTGFNNRTEAENIIPVVGAIVRGGGMFFRNASGGLMLAYVAAGRLIGYTEEHMNAWDCVAAMLIVEEAGGRCEPYSREDVLAEGTVVIAGAPGVFDWIRKISFEAFALN</sequence>
<evidence type="ECO:0000313" key="10">
    <source>
        <dbReference type="EMBL" id="RFC67857.1"/>
    </source>
</evidence>
<comment type="caution">
    <text evidence="10">The sequence shown here is derived from an EMBL/GenBank/DDBJ whole genome shotgun (WGS) entry which is preliminary data.</text>
</comment>
<dbReference type="Gene3D" id="3.40.190.80">
    <property type="match status" value="1"/>
</dbReference>